<dbReference type="InParanoid" id="A0A420WIM8"/>
<dbReference type="InterPro" id="IPR036291">
    <property type="entry name" value="NAD(P)-bd_dom_sf"/>
</dbReference>
<dbReference type="EMBL" id="RBII01000001">
    <property type="protein sequence ID" value="RKQ70806.1"/>
    <property type="molecule type" value="Genomic_DNA"/>
</dbReference>
<comment type="similarity">
    <text evidence="2">Belongs to the NAD(P)-dependent epimerase/dehydratase family. Dihydroflavonol-4-reductase subfamily.</text>
</comment>
<dbReference type="GO" id="GO:0016616">
    <property type="term" value="F:oxidoreductase activity, acting on the CH-OH group of donors, NAD or NADP as acceptor"/>
    <property type="evidence" value="ECO:0007669"/>
    <property type="project" value="TreeGrafter"/>
</dbReference>
<dbReference type="AlphaFoldDB" id="A0A420WIM8"/>
<name>A0A420WIM8_9PROT</name>
<dbReference type="RefSeq" id="WP_121098632.1">
    <property type="nucleotide sequence ID" value="NZ_RBII01000001.1"/>
</dbReference>
<keyword evidence="1" id="KW-0560">Oxidoreductase</keyword>
<sequence length="342" mass="36772">MTDTVLVTGISGYIGSHVAAKLLEKGYAVRGSVRNKVKGQRIVDALEEAGSDISKLSLVEADLEQDKGWAEATKGCRFIQHIASPFPLEAPSDREALVPAARAGAQRVLEHGFSAGVERIVMTSSLVSMMGQPGRSKKMIVTESDWSDPEWKPLTAYPVSKTRAELSAWAYTKAQDLTDQLTTVCPGIVLGPDPYQNGGASMGLIKAMFEGDFPRAPKIAYPIIDIRDCASIHVAAMTADKAGGRRLMAAGQTYWLAGIANVLKEAYPTAEKLPKGEFPNILVRIISLFDDRVKGILPDLGIFHEADYAYVTSMTGVIPRPSKDAILAAAASLIENGEVNLQ</sequence>
<dbReference type="Pfam" id="PF01370">
    <property type="entry name" value="Epimerase"/>
    <property type="match status" value="1"/>
</dbReference>
<evidence type="ECO:0000313" key="5">
    <source>
        <dbReference type="Proteomes" id="UP000282211"/>
    </source>
</evidence>
<evidence type="ECO:0000256" key="1">
    <source>
        <dbReference type="ARBA" id="ARBA00023002"/>
    </source>
</evidence>
<dbReference type="OrthoDB" id="9778052at2"/>
<evidence type="ECO:0000313" key="4">
    <source>
        <dbReference type="EMBL" id="RKQ70806.1"/>
    </source>
</evidence>
<evidence type="ECO:0000256" key="2">
    <source>
        <dbReference type="ARBA" id="ARBA00023445"/>
    </source>
</evidence>
<gene>
    <name evidence="4" type="ORF">DES40_0107</name>
</gene>
<reference evidence="4 5" key="1">
    <citation type="submission" date="2018-10" db="EMBL/GenBank/DDBJ databases">
        <title>Genomic Encyclopedia of Type Strains, Phase IV (KMG-IV): sequencing the most valuable type-strain genomes for metagenomic binning, comparative biology and taxonomic classification.</title>
        <authorList>
            <person name="Goeker M."/>
        </authorList>
    </citation>
    <scope>NUCLEOTIDE SEQUENCE [LARGE SCALE GENOMIC DNA]</scope>
    <source>
        <strain evidence="4 5">DSM 22008</strain>
    </source>
</reference>
<dbReference type="Gene3D" id="3.40.50.720">
    <property type="entry name" value="NAD(P)-binding Rossmann-like Domain"/>
    <property type="match status" value="1"/>
</dbReference>
<protein>
    <submittedName>
        <fullName evidence="4">Nucleoside-diphosphate-sugar epimerase</fullName>
    </submittedName>
</protein>
<organism evidence="4 5">
    <name type="scientific">Litorimonas taeanensis</name>
    <dbReference type="NCBI Taxonomy" id="568099"/>
    <lineage>
        <taxon>Bacteria</taxon>
        <taxon>Pseudomonadati</taxon>
        <taxon>Pseudomonadota</taxon>
        <taxon>Alphaproteobacteria</taxon>
        <taxon>Maricaulales</taxon>
        <taxon>Robiginitomaculaceae</taxon>
    </lineage>
</organism>
<dbReference type="PANTHER" id="PTHR10366:SF564">
    <property type="entry name" value="STEROL-4-ALPHA-CARBOXYLATE 3-DEHYDROGENASE, DECARBOXYLATING"/>
    <property type="match status" value="1"/>
</dbReference>
<dbReference type="InterPro" id="IPR001509">
    <property type="entry name" value="Epimerase_deHydtase"/>
</dbReference>
<dbReference type="Proteomes" id="UP000282211">
    <property type="component" value="Unassembled WGS sequence"/>
</dbReference>
<dbReference type="InterPro" id="IPR050425">
    <property type="entry name" value="NAD(P)_dehydrat-like"/>
</dbReference>
<proteinExistence type="inferred from homology"/>
<accession>A0A420WIM8</accession>
<keyword evidence="5" id="KW-1185">Reference proteome</keyword>
<dbReference type="PANTHER" id="PTHR10366">
    <property type="entry name" value="NAD DEPENDENT EPIMERASE/DEHYDRATASE"/>
    <property type="match status" value="1"/>
</dbReference>
<feature type="domain" description="NAD-dependent epimerase/dehydratase" evidence="3">
    <location>
        <begin position="5"/>
        <end position="243"/>
    </location>
</feature>
<evidence type="ECO:0000259" key="3">
    <source>
        <dbReference type="Pfam" id="PF01370"/>
    </source>
</evidence>
<dbReference type="SUPFAM" id="SSF51735">
    <property type="entry name" value="NAD(P)-binding Rossmann-fold domains"/>
    <property type="match status" value="1"/>
</dbReference>
<comment type="caution">
    <text evidence="4">The sequence shown here is derived from an EMBL/GenBank/DDBJ whole genome shotgun (WGS) entry which is preliminary data.</text>
</comment>